<evidence type="ECO:0000313" key="4">
    <source>
        <dbReference type="Proteomes" id="UP000653644"/>
    </source>
</evidence>
<gene>
    <name evidence="3" type="ORF">GCM10010345_87160</name>
</gene>
<dbReference type="PANTHER" id="PTHR33627:SF1">
    <property type="entry name" value="TRANSPOSASE"/>
    <property type="match status" value="1"/>
</dbReference>
<sequence length="130" mass="13858">MVLGLLADLPRKNCWTIAEHTGDATPDGLQHLLGRAKWDADLVRDGLRAFVLEHLADDQAVLVMDETGDLKKGTRTVGVQRQCAPPATDTPPSIARSTCPSPGRATRTAAARPPSPTRSASPPSRSSPDR</sequence>
<dbReference type="InterPro" id="IPR038721">
    <property type="entry name" value="IS701-like_DDE_dom"/>
</dbReference>
<evidence type="ECO:0000259" key="2">
    <source>
        <dbReference type="Pfam" id="PF13546"/>
    </source>
</evidence>
<keyword evidence="4" id="KW-1185">Reference proteome</keyword>
<dbReference type="EMBL" id="BMVN01000074">
    <property type="protein sequence ID" value="GHA70396.1"/>
    <property type="molecule type" value="Genomic_DNA"/>
</dbReference>
<accession>A0ABQ3DBD1</accession>
<proteinExistence type="predicted"/>
<protein>
    <recommendedName>
        <fullName evidence="2">Transposase IS701-like DDE domain-containing protein</fullName>
    </recommendedName>
</protein>
<comment type="caution">
    <text evidence="3">The sequence shown here is derived from an EMBL/GenBank/DDBJ whole genome shotgun (WGS) entry which is preliminary data.</text>
</comment>
<dbReference type="InterPro" id="IPR039365">
    <property type="entry name" value="IS701-like"/>
</dbReference>
<feature type="region of interest" description="Disordered" evidence="1">
    <location>
        <begin position="76"/>
        <end position="130"/>
    </location>
</feature>
<name>A0ABQ3DBD1_9ACTN</name>
<reference evidence="4" key="1">
    <citation type="journal article" date="2019" name="Int. J. Syst. Evol. Microbiol.">
        <title>The Global Catalogue of Microorganisms (GCM) 10K type strain sequencing project: providing services to taxonomists for standard genome sequencing and annotation.</title>
        <authorList>
            <consortium name="The Broad Institute Genomics Platform"/>
            <consortium name="The Broad Institute Genome Sequencing Center for Infectious Disease"/>
            <person name="Wu L."/>
            <person name="Ma J."/>
        </authorList>
    </citation>
    <scope>NUCLEOTIDE SEQUENCE [LARGE SCALE GENOMIC DNA]</scope>
    <source>
        <strain evidence="4">JCM 4733</strain>
    </source>
</reference>
<dbReference type="Pfam" id="PF13546">
    <property type="entry name" value="DDE_5"/>
    <property type="match status" value="1"/>
</dbReference>
<feature type="domain" description="Transposase IS701-like DDE" evidence="2">
    <location>
        <begin position="2"/>
        <end position="82"/>
    </location>
</feature>
<evidence type="ECO:0000313" key="3">
    <source>
        <dbReference type="EMBL" id="GHA70396.1"/>
    </source>
</evidence>
<dbReference type="Proteomes" id="UP000653644">
    <property type="component" value="Unassembled WGS sequence"/>
</dbReference>
<dbReference type="PANTHER" id="PTHR33627">
    <property type="entry name" value="TRANSPOSASE"/>
    <property type="match status" value="1"/>
</dbReference>
<evidence type="ECO:0000256" key="1">
    <source>
        <dbReference type="SAM" id="MobiDB-lite"/>
    </source>
</evidence>
<organism evidence="3 4">
    <name type="scientific">Streptomyces canarius</name>
    <dbReference type="NCBI Taxonomy" id="285453"/>
    <lineage>
        <taxon>Bacteria</taxon>
        <taxon>Bacillati</taxon>
        <taxon>Actinomycetota</taxon>
        <taxon>Actinomycetes</taxon>
        <taxon>Kitasatosporales</taxon>
        <taxon>Streptomycetaceae</taxon>
        <taxon>Streptomyces</taxon>
    </lineage>
</organism>
<feature type="compositionally biased region" description="Low complexity" evidence="1">
    <location>
        <begin position="100"/>
        <end position="130"/>
    </location>
</feature>